<dbReference type="InterPro" id="IPR024456">
    <property type="entry name" value="Integrase_catalytic_putative"/>
</dbReference>
<evidence type="ECO:0000256" key="4">
    <source>
        <dbReference type="PROSITE-ProRule" id="PRU01248"/>
    </source>
</evidence>
<keyword evidence="7" id="KW-1185">Reference proteome</keyword>
<comment type="caution">
    <text evidence="6">The sequence shown here is derived from an EMBL/GenBank/DDBJ whole genome shotgun (WGS) entry which is preliminary data.</text>
</comment>
<reference evidence="6" key="1">
    <citation type="submission" date="2021-10" db="EMBL/GenBank/DDBJ databases">
        <title>The complete genome sequence of Leeia sp. TBRC 13508.</title>
        <authorList>
            <person name="Charoenyingcharoen P."/>
            <person name="Yukphan P."/>
        </authorList>
    </citation>
    <scope>NUCLEOTIDE SEQUENCE</scope>
    <source>
        <strain evidence="6">TBRC 13508</strain>
    </source>
</reference>
<keyword evidence="2 4" id="KW-0238">DNA-binding</keyword>
<dbReference type="SUPFAM" id="SSF56349">
    <property type="entry name" value="DNA breaking-rejoining enzymes"/>
    <property type="match status" value="1"/>
</dbReference>
<evidence type="ECO:0000313" key="6">
    <source>
        <dbReference type="EMBL" id="MCB6185091.1"/>
    </source>
</evidence>
<organism evidence="6 7">
    <name type="scientific">Leeia speluncae</name>
    <dbReference type="NCBI Taxonomy" id="2884804"/>
    <lineage>
        <taxon>Bacteria</taxon>
        <taxon>Pseudomonadati</taxon>
        <taxon>Pseudomonadota</taxon>
        <taxon>Betaproteobacteria</taxon>
        <taxon>Neisseriales</taxon>
        <taxon>Leeiaceae</taxon>
        <taxon>Leeia</taxon>
    </lineage>
</organism>
<sequence length="476" mass="54766">MEDKDWKKQLSELLRQNNLWRKAGKGRVSFETADGRAKTLFHCFAWLRQNGYKVMPKNLDVRHIDAIVEMLRNSDYSPSYRQNYLSRIRTFAQWIGKPHIIKETTTYFQDQPDLIKRSYCATVEKTWEGKGIDAEKIIAEVDQYDSYIGMQLRVAFAFGARRKECIMFRPLESINLEEGIVTIWRGTKGGKLREVKIVTDQQKEMAVTLIEFAKKNRGALSNQDLRLDVAIQRYKYVMHKFGITKKSLGITSHGLRHQFLINRFEDLSGIPAPIRYIPKIVDIPQKIASDNQEDLLEKIEQLKESDPSVAAQLNLIRLFHIPAKLVVRFKPSQSVNAEMTHFLIENPDTGFKTRYVIDSPEKLAAFTQSLIVAGNQSGFVRERRFNPYSAWLHLHNIRKKLGIHLKAMKAEEIGPTLPVILPEMSFAEAKRIAAEEVDLVRRARQITSAEAGHVRISITAAYCGGFRSYVPRKRGF</sequence>
<evidence type="ECO:0000256" key="1">
    <source>
        <dbReference type="ARBA" id="ARBA00022908"/>
    </source>
</evidence>
<evidence type="ECO:0000256" key="3">
    <source>
        <dbReference type="ARBA" id="ARBA00023172"/>
    </source>
</evidence>
<dbReference type="RefSeq" id="WP_227181923.1">
    <property type="nucleotide sequence ID" value="NZ_JAJBZT010000012.1"/>
</dbReference>
<dbReference type="Gene3D" id="1.10.150.130">
    <property type="match status" value="1"/>
</dbReference>
<feature type="domain" description="Core-binding (CB)" evidence="5">
    <location>
        <begin position="8"/>
        <end position="96"/>
    </location>
</feature>
<dbReference type="Pfam" id="PF12835">
    <property type="entry name" value="Integrase_1"/>
    <property type="match status" value="1"/>
</dbReference>
<dbReference type="InterPro" id="IPR011010">
    <property type="entry name" value="DNA_brk_join_enz"/>
</dbReference>
<gene>
    <name evidence="6" type="ORF">LIN78_16205</name>
</gene>
<accession>A0ABS8DA51</accession>
<dbReference type="InterPro" id="IPR044068">
    <property type="entry name" value="CB"/>
</dbReference>
<proteinExistence type="predicted"/>
<dbReference type="PROSITE" id="PS51900">
    <property type="entry name" value="CB"/>
    <property type="match status" value="1"/>
</dbReference>
<keyword evidence="1" id="KW-0229">DNA integration</keyword>
<keyword evidence="3" id="KW-0233">DNA recombination</keyword>
<dbReference type="Proteomes" id="UP001165395">
    <property type="component" value="Unassembled WGS sequence"/>
</dbReference>
<dbReference type="InterPro" id="IPR010998">
    <property type="entry name" value="Integrase_recombinase_N"/>
</dbReference>
<dbReference type="EMBL" id="JAJBZT010000012">
    <property type="protein sequence ID" value="MCB6185091.1"/>
    <property type="molecule type" value="Genomic_DNA"/>
</dbReference>
<evidence type="ECO:0000259" key="5">
    <source>
        <dbReference type="PROSITE" id="PS51900"/>
    </source>
</evidence>
<evidence type="ECO:0000313" key="7">
    <source>
        <dbReference type="Proteomes" id="UP001165395"/>
    </source>
</evidence>
<dbReference type="InterPro" id="IPR013762">
    <property type="entry name" value="Integrase-like_cat_sf"/>
</dbReference>
<protein>
    <submittedName>
        <fullName evidence="6">Integrase domain-containing protein</fullName>
    </submittedName>
</protein>
<dbReference type="Gene3D" id="1.10.443.10">
    <property type="entry name" value="Intergrase catalytic core"/>
    <property type="match status" value="1"/>
</dbReference>
<name>A0ABS8DA51_9NEIS</name>
<evidence type="ECO:0000256" key="2">
    <source>
        <dbReference type="ARBA" id="ARBA00023125"/>
    </source>
</evidence>